<dbReference type="InterPro" id="IPR003848">
    <property type="entry name" value="DUF218"/>
</dbReference>
<dbReference type="GO" id="GO:0005886">
    <property type="term" value="C:plasma membrane"/>
    <property type="evidence" value="ECO:0007669"/>
    <property type="project" value="TreeGrafter"/>
</dbReference>
<dbReference type="EMBL" id="CP029550">
    <property type="protein sequence ID" value="AWN42227.1"/>
    <property type="molecule type" value="Genomic_DNA"/>
</dbReference>
<dbReference type="Pfam" id="PF02698">
    <property type="entry name" value="DUF218"/>
    <property type="match status" value="1"/>
</dbReference>
<name>A0A2U8W7Y0_9HYPH</name>
<dbReference type="KEGG" id="mets:DK389_19130"/>
<keyword evidence="1" id="KW-0472">Membrane</keyword>
<feature type="transmembrane region" description="Helical" evidence="1">
    <location>
        <begin position="6"/>
        <end position="30"/>
    </location>
</feature>
<evidence type="ECO:0000259" key="2">
    <source>
        <dbReference type="Pfam" id="PF02698"/>
    </source>
</evidence>
<dbReference type="PANTHER" id="PTHR30336:SF4">
    <property type="entry name" value="ENVELOPE BIOGENESIS FACTOR ELYC"/>
    <property type="match status" value="1"/>
</dbReference>
<dbReference type="CDD" id="cd06259">
    <property type="entry name" value="YdcF-like"/>
    <property type="match status" value="1"/>
</dbReference>
<dbReference type="GO" id="GO:0000270">
    <property type="term" value="P:peptidoglycan metabolic process"/>
    <property type="evidence" value="ECO:0007669"/>
    <property type="project" value="TreeGrafter"/>
</dbReference>
<dbReference type="PANTHER" id="PTHR30336">
    <property type="entry name" value="INNER MEMBRANE PROTEIN, PROBABLE PERMEASE"/>
    <property type="match status" value="1"/>
</dbReference>
<keyword evidence="1" id="KW-0812">Transmembrane</keyword>
<sequence>MFFPLSKVIFFVLTPSNFLIFVGWLGLVLLVATRWRRTGAGLAGFGLGGLALAGLSPLPFLALAPLEQRFPAFAEDGAPPTGIIVLGGGVDSGLSEARRQIVVNDAGERPIYLADLARRFPSARLVFSGGSGSLSQGLSEAEIVGRMGDVLGAPRSRLILEHRSRNTRENALFTADLVKPKPGERWLLVTSAWHMPRSIGCFRQAGFEVTAFPVDYRTRGFADAFRFNSFASDGLLHLDLAVKEWIGLLAYRLAGYTSDAFPAPSPELVPEAAPEASPGAAASR</sequence>
<keyword evidence="1" id="KW-1133">Transmembrane helix</keyword>
<reference evidence="4" key="1">
    <citation type="submission" date="2018-05" db="EMBL/GenBank/DDBJ databases">
        <title>Complete Genome Sequence of Methylobacterium sp. 17SD2-17.</title>
        <authorList>
            <person name="Srinivasan S."/>
        </authorList>
    </citation>
    <scope>NUCLEOTIDE SEQUENCE [LARGE SCALE GENOMIC DNA]</scope>
    <source>
        <strain evidence="4">17SD2-17</strain>
    </source>
</reference>
<organism evidence="3 4">
    <name type="scientific">Methylobacterium durans</name>
    <dbReference type="NCBI Taxonomy" id="2202825"/>
    <lineage>
        <taxon>Bacteria</taxon>
        <taxon>Pseudomonadati</taxon>
        <taxon>Pseudomonadota</taxon>
        <taxon>Alphaproteobacteria</taxon>
        <taxon>Hyphomicrobiales</taxon>
        <taxon>Methylobacteriaceae</taxon>
        <taxon>Methylobacterium</taxon>
    </lineage>
</organism>
<dbReference type="InterPro" id="IPR051599">
    <property type="entry name" value="Cell_Envelope_Assoc"/>
</dbReference>
<evidence type="ECO:0000313" key="4">
    <source>
        <dbReference type="Proteomes" id="UP000245926"/>
    </source>
</evidence>
<proteinExistence type="predicted"/>
<keyword evidence="4" id="KW-1185">Reference proteome</keyword>
<gene>
    <name evidence="3" type="ORF">DK389_19130</name>
</gene>
<protein>
    <submittedName>
        <fullName evidence="3">YdcF family protein</fullName>
    </submittedName>
</protein>
<dbReference type="Gene3D" id="3.40.50.620">
    <property type="entry name" value="HUPs"/>
    <property type="match status" value="1"/>
</dbReference>
<dbReference type="AlphaFoldDB" id="A0A2U8W7Y0"/>
<dbReference type="GO" id="GO:0043164">
    <property type="term" value="P:Gram-negative-bacterium-type cell wall biogenesis"/>
    <property type="evidence" value="ECO:0007669"/>
    <property type="project" value="TreeGrafter"/>
</dbReference>
<dbReference type="OrthoDB" id="9809813at2"/>
<dbReference type="RefSeq" id="WP_109891899.1">
    <property type="nucleotide sequence ID" value="NZ_CP029550.1"/>
</dbReference>
<evidence type="ECO:0000256" key="1">
    <source>
        <dbReference type="SAM" id="Phobius"/>
    </source>
</evidence>
<dbReference type="InterPro" id="IPR014729">
    <property type="entry name" value="Rossmann-like_a/b/a_fold"/>
</dbReference>
<feature type="transmembrane region" description="Helical" evidence="1">
    <location>
        <begin position="42"/>
        <end position="64"/>
    </location>
</feature>
<feature type="domain" description="DUF218" evidence="2">
    <location>
        <begin position="82"/>
        <end position="247"/>
    </location>
</feature>
<dbReference type="Proteomes" id="UP000245926">
    <property type="component" value="Chromosome"/>
</dbReference>
<evidence type="ECO:0000313" key="3">
    <source>
        <dbReference type="EMBL" id="AWN42227.1"/>
    </source>
</evidence>
<accession>A0A2U8W7Y0</accession>